<reference evidence="2 3" key="1">
    <citation type="submission" date="2020-02" db="EMBL/GenBank/DDBJ databases">
        <authorList>
            <person name="Ma Q."/>
            <person name="Huang Y."/>
            <person name="Song X."/>
            <person name="Pei D."/>
        </authorList>
    </citation>
    <scope>NUCLEOTIDE SEQUENCE [LARGE SCALE GENOMIC DNA]</scope>
    <source>
        <strain evidence="2">Sxm20200214</strain>
        <tissue evidence="2">Leaf</tissue>
    </source>
</reference>
<feature type="transmembrane region" description="Helical" evidence="1">
    <location>
        <begin position="7"/>
        <end position="26"/>
    </location>
</feature>
<keyword evidence="3" id="KW-1185">Reference proteome</keyword>
<dbReference type="EMBL" id="JAAMPC010000002">
    <property type="protein sequence ID" value="KAG2324210.1"/>
    <property type="molecule type" value="Genomic_DNA"/>
</dbReference>
<comment type="caution">
    <text evidence="2">The sequence shown here is derived from an EMBL/GenBank/DDBJ whole genome shotgun (WGS) entry which is preliminary data.</text>
</comment>
<gene>
    <name evidence="2" type="ORF">Bca52824_006938</name>
</gene>
<dbReference type="Proteomes" id="UP000886595">
    <property type="component" value="Unassembled WGS sequence"/>
</dbReference>
<keyword evidence="1" id="KW-0812">Transmembrane</keyword>
<protein>
    <submittedName>
        <fullName evidence="2">Uncharacterized protein</fullName>
    </submittedName>
</protein>
<evidence type="ECO:0000256" key="1">
    <source>
        <dbReference type="SAM" id="Phobius"/>
    </source>
</evidence>
<dbReference type="OrthoDB" id="252722at2759"/>
<name>A0A8X7W881_BRACI</name>
<dbReference type="AlphaFoldDB" id="A0A8X7W881"/>
<keyword evidence="1" id="KW-1133">Transmembrane helix</keyword>
<organism evidence="2 3">
    <name type="scientific">Brassica carinata</name>
    <name type="common">Ethiopian mustard</name>
    <name type="synonym">Abyssinian cabbage</name>
    <dbReference type="NCBI Taxonomy" id="52824"/>
    <lineage>
        <taxon>Eukaryota</taxon>
        <taxon>Viridiplantae</taxon>
        <taxon>Streptophyta</taxon>
        <taxon>Embryophyta</taxon>
        <taxon>Tracheophyta</taxon>
        <taxon>Spermatophyta</taxon>
        <taxon>Magnoliopsida</taxon>
        <taxon>eudicotyledons</taxon>
        <taxon>Gunneridae</taxon>
        <taxon>Pentapetalae</taxon>
        <taxon>rosids</taxon>
        <taxon>malvids</taxon>
        <taxon>Brassicales</taxon>
        <taxon>Brassicaceae</taxon>
        <taxon>Brassiceae</taxon>
        <taxon>Brassica</taxon>
    </lineage>
</organism>
<sequence>MALVSHLLAKFPLVVMFLLMALYAIPVSAAVLGVYFFVTIALAVPSFLVLYFAFPSLNWLIRDFSLAHCAVSLFLCVS</sequence>
<proteinExistence type="predicted"/>
<evidence type="ECO:0000313" key="2">
    <source>
        <dbReference type="EMBL" id="KAG2324210.1"/>
    </source>
</evidence>
<evidence type="ECO:0000313" key="3">
    <source>
        <dbReference type="Proteomes" id="UP000886595"/>
    </source>
</evidence>
<keyword evidence="1" id="KW-0472">Membrane</keyword>
<dbReference type="PANTHER" id="PTHR46616">
    <property type="entry name" value="UBIQUITIN-PROTEIN LIGASE"/>
    <property type="match status" value="1"/>
</dbReference>
<accession>A0A8X7W881</accession>
<feature type="transmembrane region" description="Helical" evidence="1">
    <location>
        <begin position="32"/>
        <end position="54"/>
    </location>
</feature>
<dbReference type="PANTHER" id="PTHR46616:SF7">
    <property type="entry name" value="RING-TYPE DOMAIN-CONTAINING PROTEIN"/>
    <property type="match status" value="1"/>
</dbReference>